<sequence length="62" mass="7156">MTFAKVLGNRSKTGAVDAKMLYTLHVLLTEEDFRIPEIDEIAEQLEKEMEAYAEDHEKTQEV</sequence>
<protein>
    <submittedName>
        <fullName evidence="2">Uncharacterized protein</fullName>
    </submittedName>
</protein>
<comment type="caution">
    <text evidence="2">The sequence shown here is derived from an EMBL/GenBank/DDBJ whole genome shotgun (WGS) entry which is preliminary data.</text>
</comment>
<proteinExistence type="predicted"/>
<reference evidence="2 3" key="1">
    <citation type="submission" date="2018-09" db="EMBL/GenBank/DDBJ databases">
        <title>Discovery and Ecogenomic Context for Candidatus Cryosericales, a Global Caldiserica Order Active in Thawing Permafrost.</title>
        <authorList>
            <person name="Martinez M.A."/>
            <person name="Woodcroft B.J."/>
            <person name="Ignacio Espinoza J.C."/>
            <person name="Zayed A."/>
            <person name="Singleton C.M."/>
            <person name="Boyd J."/>
            <person name="Li Y.-F."/>
            <person name="Purvine S."/>
            <person name="Maughan H."/>
            <person name="Hodgkins S.B."/>
            <person name="Anderson D."/>
            <person name="Sederholm M."/>
            <person name="Temperton B."/>
            <person name="Saleska S.R."/>
            <person name="Tyson G.W."/>
            <person name="Rich V.I."/>
        </authorList>
    </citation>
    <scope>NUCLEOTIDE SEQUENCE [LARGE SCALE GENOMIC DNA]</scope>
    <source>
        <strain evidence="2 3">SMC7</strain>
    </source>
</reference>
<organism evidence="2 3">
    <name type="scientific">Candidatus Cryosericum terrychapinii</name>
    <dbReference type="NCBI Taxonomy" id="2290919"/>
    <lineage>
        <taxon>Bacteria</taxon>
        <taxon>Pseudomonadati</taxon>
        <taxon>Caldisericota/Cryosericota group</taxon>
        <taxon>Candidatus Cryosericota</taxon>
        <taxon>Candidatus Cryosericia</taxon>
        <taxon>Candidatus Cryosericales</taxon>
        <taxon>Candidatus Cryosericaceae</taxon>
        <taxon>Candidatus Cryosericum</taxon>
    </lineage>
</organism>
<feature type="coiled-coil region" evidence="1">
    <location>
        <begin position="35"/>
        <end position="62"/>
    </location>
</feature>
<dbReference type="Proteomes" id="UP000266328">
    <property type="component" value="Unassembled WGS sequence"/>
</dbReference>
<keyword evidence="1" id="KW-0175">Coiled coil</keyword>
<accession>A0A398CYY2</accession>
<name>A0A398CYY2_9BACT</name>
<evidence type="ECO:0000313" key="3">
    <source>
        <dbReference type="Proteomes" id="UP000266328"/>
    </source>
</evidence>
<gene>
    <name evidence="2" type="ORF">SMC7_02350</name>
</gene>
<dbReference type="EMBL" id="QXIS01000012">
    <property type="protein sequence ID" value="RIE06469.1"/>
    <property type="molecule type" value="Genomic_DNA"/>
</dbReference>
<dbReference type="OrthoDB" id="9790935at2"/>
<evidence type="ECO:0000256" key="1">
    <source>
        <dbReference type="SAM" id="Coils"/>
    </source>
</evidence>
<keyword evidence="3" id="KW-1185">Reference proteome</keyword>
<dbReference type="AlphaFoldDB" id="A0A398CYY2"/>
<evidence type="ECO:0000313" key="2">
    <source>
        <dbReference type="EMBL" id="RIE06469.1"/>
    </source>
</evidence>